<reference evidence="1" key="1">
    <citation type="journal article" date="2023" name="IMA Fungus">
        <title>Comparative genomic study of the Penicillium genus elucidates a diverse pangenome and 15 lateral gene transfer events.</title>
        <authorList>
            <person name="Petersen C."/>
            <person name="Sorensen T."/>
            <person name="Nielsen M.R."/>
            <person name="Sondergaard T.E."/>
            <person name="Sorensen J.L."/>
            <person name="Fitzpatrick D.A."/>
            <person name="Frisvad J.C."/>
            <person name="Nielsen K.L."/>
        </authorList>
    </citation>
    <scope>NUCLEOTIDE SEQUENCE</scope>
    <source>
        <strain evidence="1">IBT 17514</strain>
    </source>
</reference>
<proteinExistence type="predicted"/>
<dbReference type="Proteomes" id="UP001215712">
    <property type="component" value="Unassembled WGS sequence"/>
</dbReference>
<dbReference type="AlphaFoldDB" id="A0AAD6MWB6"/>
<keyword evidence="2" id="KW-1185">Reference proteome</keyword>
<reference evidence="1" key="2">
    <citation type="submission" date="2023-01" db="EMBL/GenBank/DDBJ databases">
        <authorList>
            <person name="Petersen C."/>
        </authorList>
    </citation>
    <scope>NUCLEOTIDE SEQUENCE</scope>
    <source>
        <strain evidence="1">IBT 17514</strain>
    </source>
</reference>
<organism evidence="1 2">
    <name type="scientific">Penicillium malachiteum</name>
    <dbReference type="NCBI Taxonomy" id="1324776"/>
    <lineage>
        <taxon>Eukaryota</taxon>
        <taxon>Fungi</taxon>
        <taxon>Dikarya</taxon>
        <taxon>Ascomycota</taxon>
        <taxon>Pezizomycotina</taxon>
        <taxon>Eurotiomycetes</taxon>
        <taxon>Eurotiomycetidae</taxon>
        <taxon>Eurotiales</taxon>
        <taxon>Aspergillaceae</taxon>
        <taxon>Penicillium</taxon>
    </lineage>
</organism>
<dbReference type="EMBL" id="JAQJAN010000006">
    <property type="protein sequence ID" value="KAJ5727395.1"/>
    <property type="molecule type" value="Genomic_DNA"/>
</dbReference>
<comment type="caution">
    <text evidence="1">The sequence shown here is derived from an EMBL/GenBank/DDBJ whole genome shotgun (WGS) entry which is preliminary data.</text>
</comment>
<evidence type="ECO:0000313" key="2">
    <source>
        <dbReference type="Proteomes" id="UP001215712"/>
    </source>
</evidence>
<gene>
    <name evidence="1" type="ORF">N7493_005215</name>
</gene>
<sequence length="113" mass="12759">MMKDLFQVTLPFGDDKNAPRLPAHRVVKYDPFECAFDGKLRKGQFEDLRAASAANSKDSPSNIFMTVIPVWHGIVTKGTIVIAMVRRHPGQAYMHEVTNAIYTHLAPDNELKY</sequence>
<evidence type="ECO:0000313" key="1">
    <source>
        <dbReference type="EMBL" id="KAJ5727395.1"/>
    </source>
</evidence>
<name>A0AAD6MWB6_9EURO</name>
<accession>A0AAD6MWB6</accession>
<protein>
    <submittedName>
        <fullName evidence="1">Uncharacterized protein</fullName>
    </submittedName>
</protein>